<name>A0A6A5T4N7_9PLEO</name>
<dbReference type="Proteomes" id="UP000800038">
    <property type="component" value="Unassembled WGS sequence"/>
</dbReference>
<evidence type="ECO:0000256" key="4">
    <source>
        <dbReference type="ARBA" id="ARBA00022692"/>
    </source>
</evidence>
<keyword evidence="3" id="KW-0589">Pheromone response</keyword>
<dbReference type="PANTHER" id="PTHR28097:SF1">
    <property type="entry name" value="PHEROMONE A FACTOR RECEPTOR"/>
    <property type="match status" value="1"/>
</dbReference>
<dbReference type="Pfam" id="PF02076">
    <property type="entry name" value="STE3"/>
    <property type="match status" value="1"/>
</dbReference>
<keyword evidence="9" id="KW-0807">Transducer</keyword>
<evidence type="ECO:0000256" key="6">
    <source>
        <dbReference type="ARBA" id="ARBA00023040"/>
    </source>
</evidence>
<feature type="transmembrane region" description="Helical" evidence="10">
    <location>
        <begin position="21"/>
        <end position="45"/>
    </location>
</feature>
<dbReference type="AlphaFoldDB" id="A0A6A5T4N7"/>
<evidence type="ECO:0000256" key="9">
    <source>
        <dbReference type="ARBA" id="ARBA00023224"/>
    </source>
</evidence>
<evidence type="ECO:0000256" key="1">
    <source>
        <dbReference type="ARBA" id="ARBA00004141"/>
    </source>
</evidence>
<reference evidence="11" key="1">
    <citation type="journal article" date="2020" name="Stud. Mycol.">
        <title>101 Dothideomycetes genomes: a test case for predicting lifestyles and emergence of pathogens.</title>
        <authorList>
            <person name="Haridas S."/>
            <person name="Albert R."/>
            <person name="Binder M."/>
            <person name="Bloem J."/>
            <person name="Labutti K."/>
            <person name="Salamov A."/>
            <person name="Andreopoulos B."/>
            <person name="Baker S."/>
            <person name="Barry K."/>
            <person name="Bills G."/>
            <person name="Bluhm B."/>
            <person name="Cannon C."/>
            <person name="Castanera R."/>
            <person name="Culley D."/>
            <person name="Daum C."/>
            <person name="Ezra D."/>
            <person name="Gonzalez J."/>
            <person name="Henrissat B."/>
            <person name="Kuo A."/>
            <person name="Liang C."/>
            <person name="Lipzen A."/>
            <person name="Lutzoni F."/>
            <person name="Magnuson J."/>
            <person name="Mondo S."/>
            <person name="Nolan M."/>
            <person name="Ohm R."/>
            <person name="Pangilinan J."/>
            <person name="Park H.-J."/>
            <person name="Ramirez L."/>
            <person name="Alfaro M."/>
            <person name="Sun H."/>
            <person name="Tritt A."/>
            <person name="Yoshinaga Y."/>
            <person name="Zwiers L.-H."/>
            <person name="Turgeon B."/>
            <person name="Goodwin S."/>
            <person name="Spatafora J."/>
            <person name="Crous P."/>
            <person name="Grigoriev I."/>
        </authorList>
    </citation>
    <scope>NUCLEOTIDE SEQUENCE</scope>
    <source>
        <strain evidence="11">CBS 161.51</strain>
    </source>
</reference>
<dbReference type="CDD" id="cd14966">
    <property type="entry name" value="7tmD_STE3"/>
    <property type="match status" value="1"/>
</dbReference>
<dbReference type="PRINTS" id="PR00899">
    <property type="entry name" value="GPCRSTE3"/>
</dbReference>
<feature type="transmembrane region" description="Helical" evidence="10">
    <location>
        <begin position="57"/>
        <end position="75"/>
    </location>
</feature>
<sequence>MGMETYNVTTYAQEVVPEAPLYIQAILLPLFSFPAWILCLPPLFWHFRQGNVAAGSLITWIALNNFFNSINPLIWPRDNSTEWWNGYGWCDIHSRIQVGSVVGLAASTAMIVRRLVKVMDTRNITVSSSQSSKVKAKIWEVVWCWGYPLIMILIFYIVQPVRYMLYGIMGCQYAQDSSWLSIVLHMMWGPITMAVAAYYAGLLIYRLYRYRLEFHCLLLARKSTSSRFIRLFILSMIVILLYLPYSIYLLVELSLMATNAYSWSQVHDPAKFNTIIKIPVFGQVSFEKWVQVGTGYIIFLLFGTGSDAHNLYKKMLVSVGAGQVWPSLYIESAGASASASASATPSCFITARTWSSSRLIKVKNMFWLKTESCEGMESFAGTTPNNSVVLDVIPPQLHNVTTEDTMLKQQQSAPVFSSTQPSFLKRIFSPSSRQGPVLPIFSHHAIADITTTDTDKSVWRTPSPGVHAHVWASDDAVAGRFSKKGGVHILREVHQDCQNKDGNEKQKTATDAWV</sequence>
<keyword evidence="12" id="KW-1185">Reference proteome</keyword>
<keyword evidence="6" id="KW-0297">G-protein coupled receptor</keyword>
<keyword evidence="8" id="KW-0675">Receptor</keyword>
<evidence type="ECO:0000256" key="8">
    <source>
        <dbReference type="ARBA" id="ARBA00023170"/>
    </source>
</evidence>
<accession>A0A6A5T4N7</accession>
<feature type="transmembrane region" description="Helical" evidence="10">
    <location>
        <begin position="137"/>
        <end position="158"/>
    </location>
</feature>
<evidence type="ECO:0000313" key="12">
    <source>
        <dbReference type="Proteomes" id="UP000800038"/>
    </source>
</evidence>
<feature type="transmembrane region" description="Helical" evidence="10">
    <location>
        <begin position="228"/>
        <end position="251"/>
    </location>
</feature>
<comment type="similarity">
    <text evidence="2">Belongs to the G-protein coupled receptor 4 family.</text>
</comment>
<organism evidence="11 12">
    <name type="scientific">Clathrospora elynae</name>
    <dbReference type="NCBI Taxonomy" id="706981"/>
    <lineage>
        <taxon>Eukaryota</taxon>
        <taxon>Fungi</taxon>
        <taxon>Dikarya</taxon>
        <taxon>Ascomycota</taxon>
        <taxon>Pezizomycotina</taxon>
        <taxon>Dothideomycetes</taxon>
        <taxon>Pleosporomycetidae</taxon>
        <taxon>Pleosporales</taxon>
        <taxon>Diademaceae</taxon>
        <taxon>Clathrospora</taxon>
    </lineage>
</organism>
<feature type="transmembrane region" description="Helical" evidence="10">
    <location>
        <begin position="95"/>
        <end position="116"/>
    </location>
</feature>
<keyword evidence="7 10" id="KW-0472">Membrane</keyword>
<feature type="transmembrane region" description="Helical" evidence="10">
    <location>
        <begin position="178"/>
        <end position="208"/>
    </location>
</feature>
<evidence type="ECO:0000313" key="11">
    <source>
        <dbReference type="EMBL" id="KAF1947128.1"/>
    </source>
</evidence>
<dbReference type="GO" id="GO:0000750">
    <property type="term" value="P:pheromone-dependent signal transduction involved in conjugation with cellular fusion"/>
    <property type="evidence" value="ECO:0007669"/>
    <property type="project" value="TreeGrafter"/>
</dbReference>
<comment type="subcellular location">
    <subcellularLocation>
        <location evidence="1">Membrane</location>
        <topology evidence="1">Multi-pass membrane protein</topology>
    </subcellularLocation>
</comment>
<dbReference type="PANTHER" id="PTHR28097">
    <property type="entry name" value="PHEROMONE A FACTOR RECEPTOR"/>
    <property type="match status" value="1"/>
</dbReference>
<evidence type="ECO:0000256" key="2">
    <source>
        <dbReference type="ARBA" id="ARBA00011085"/>
    </source>
</evidence>
<evidence type="ECO:0000256" key="10">
    <source>
        <dbReference type="SAM" id="Phobius"/>
    </source>
</evidence>
<dbReference type="OrthoDB" id="2874149at2759"/>
<dbReference type="GO" id="GO:0004932">
    <property type="term" value="F:mating-type factor pheromone receptor activity"/>
    <property type="evidence" value="ECO:0007669"/>
    <property type="project" value="InterPro"/>
</dbReference>
<evidence type="ECO:0000256" key="7">
    <source>
        <dbReference type="ARBA" id="ARBA00023136"/>
    </source>
</evidence>
<protein>
    <submittedName>
        <fullName evidence="11">STE3-domain-containing protein</fullName>
    </submittedName>
</protein>
<keyword evidence="5 10" id="KW-1133">Transmembrane helix</keyword>
<keyword evidence="4 10" id="KW-0812">Transmembrane</keyword>
<proteinExistence type="inferred from homology"/>
<gene>
    <name evidence="11" type="ORF">EJ02DRAFT_174927</name>
</gene>
<evidence type="ECO:0000256" key="3">
    <source>
        <dbReference type="ARBA" id="ARBA00022507"/>
    </source>
</evidence>
<dbReference type="GO" id="GO:0005886">
    <property type="term" value="C:plasma membrane"/>
    <property type="evidence" value="ECO:0007669"/>
    <property type="project" value="TreeGrafter"/>
</dbReference>
<evidence type="ECO:0000256" key="5">
    <source>
        <dbReference type="ARBA" id="ARBA00022989"/>
    </source>
</evidence>
<dbReference type="EMBL" id="ML976000">
    <property type="protein sequence ID" value="KAF1947128.1"/>
    <property type="molecule type" value="Genomic_DNA"/>
</dbReference>
<dbReference type="InterPro" id="IPR001499">
    <property type="entry name" value="GPCR_STE3"/>
</dbReference>